<proteinExistence type="predicted"/>
<gene>
    <name evidence="1" type="ORF">RFULGI_LOCUS11062</name>
</gene>
<keyword evidence="2" id="KW-1185">Reference proteome</keyword>
<evidence type="ECO:0000313" key="1">
    <source>
        <dbReference type="EMBL" id="CAG8714503.1"/>
    </source>
</evidence>
<organism evidence="1 2">
    <name type="scientific">Racocetra fulgida</name>
    <dbReference type="NCBI Taxonomy" id="60492"/>
    <lineage>
        <taxon>Eukaryota</taxon>
        <taxon>Fungi</taxon>
        <taxon>Fungi incertae sedis</taxon>
        <taxon>Mucoromycota</taxon>
        <taxon>Glomeromycotina</taxon>
        <taxon>Glomeromycetes</taxon>
        <taxon>Diversisporales</taxon>
        <taxon>Gigasporaceae</taxon>
        <taxon>Racocetra</taxon>
    </lineage>
</organism>
<sequence length="292" mass="34044">EMTTTSSNKILQAIFKFVDAKNERDYGTLYNCALILYGQKSDNVIKILLSFLDNDQLQQLGSFGHRLTLNENKKFDYPSFIQYLNLNFIWESLYDLYSMNVQHPNDSNLFNDIELTFTVLLKMLAQKVTDLRRLHINLRLHSSNIDEVSKGDIKNNILKRLLQPEISDLLRSTNELRQIDDATGFIRSQTHLKYLEIFNCNSGIEKLLTFSRDQELSIQTLILYHVDFYGCGPLTSLAKCENLRHLAFRYCTYIQKKMCDPLFSANFPKLNKVEAPFTSCPALEEWAKNYYK</sequence>
<evidence type="ECO:0000313" key="2">
    <source>
        <dbReference type="Proteomes" id="UP000789396"/>
    </source>
</evidence>
<dbReference type="AlphaFoldDB" id="A0A9N9I068"/>
<accession>A0A9N9I068</accession>
<feature type="non-terminal residue" evidence="1">
    <location>
        <position position="292"/>
    </location>
</feature>
<name>A0A9N9I068_9GLOM</name>
<reference evidence="1" key="1">
    <citation type="submission" date="2021-06" db="EMBL/GenBank/DDBJ databases">
        <authorList>
            <person name="Kallberg Y."/>
            <person name="Tangrot J."/>
            <person name="Rosling A."/>
        </authorList>
    </citation>
    <scope>NUCLEOTIDE SEQUENCE</scope>
    <source>
        <strain evidence="1">IN212</strain>
    </source>
</reference>
<protein>
    <submittedName>
        <fullName evidence="1">8697_t:CDS:1</fullName>
    </submittedName>
</protein>
<dbReference type="Proteomes" id="UP000789396">
    <property type="component" value="Unassembled WGS sequence"/>
</dbReference>
<dbReference type="SUPFAM" id="SSF52047">
    <property type="entry name" value="RNI-like"/>
    <property type="match status" value="1"/>
</dbReference>
<dbReference type="EMBL" id="CAJVPZ010023163">
    <property type="protein sequence ID" value="CAG8714503.1"/>
    <property type="molecule type" value="Genomic_DNA"/>
</dbReference>
<dbReference type="OrthoDB" id="2376124at2759"/>
<comment type="caution">
    <text evidence="1">The sequence shown here is derived from an EMBL/GenBank/DDBJ whole genome shotgun (WGS) entry which is preliminary data.</text>
</comment>